<dbReference type="Gene3D" id="1.10.357.30">
    <property type="entry name" value="Exocyst complex subunit Sec15 C-terminal domain, N-terminal subdomain"/>
    <property type="match status" value="1"/>
</dbReference>
<comment type="similarity">
    <text evidence="1 4">Belongs to the SEC15 family.</text>
</comment>
<comment type="function">
    <text evidence="4">Component of the exocyst complex involved in the docking of exocytic vesicles with fusion sites on the plasma membrane.</text>
</comment>
<keyword evidence="3 4" id="KW-0268">Exocytosis</keyword>
<keyword evidence="9" id="KW-1185">Reference proteome</keyword>
<dbReference type="Proteomes" id="UP000472272">
    <property type="component" value="Chromosome 9"/>
</dbReference>
<dbReference type="InterPro" id="IPR042044">
    <property type="entry name" value="EXOC6PINT-1/Sec15/Tip20_C_dom2"/>
</dbReference>
<dbReference type="PIRSF" id="PIRSF025007">
    <property type="entry name" value="Sec15"/>
    <property type="match status" value="1"/>
</dbReference>
<dbReference type="GO" id="GO:0006886">
    <property type="term" value="P:intracellular protein transport"/>
    <property type="evidence" value="ECO:0007669"/>
    <property type="project" value="InterPro"/>
</dbReference>
<dbReference type="GeneTree" id="ENSGT00390000005739"/>
<reference evidence="8" key="2">
    <citation type="submission" date="2025-08" db="UniProtKB">
        <authorList>
            <consortium name="Ensembl"/>
        </authorList>
    </citation>
    <scope>IDENTIFICATION</scope>
</reference>
<evidence type="ECO:0000256" key="2">
    <source>
        <dbReference type="ARBA" id="ARBA00022448"/>
    </source>
</evidence>
<feature type="domain" description="Exocyst complex subunit EXOC6/Sec15 C-terminal" evidence="6">
    <location>
        <begin position="358"/>
        <end position="706"/>
    </location>
</feature>
<gene>
    <name evidence="8" type="primary">EXOC6B</name>
</gene>
<dbReference type="GO" id="GO:0006893">
    <property type="term" value="P:Golgi to plasma membrane transport"/>
    <property type="evidence" value="ECO:0007669"/>
    <property type="project" value="TreeGrafter"/>
</dbReference>
<feature type="domain" description="Exocyst complex component EXOC6/Sec15 N-terminal" evidence="7">
    <location>
        <begin position="47"/>
        <end position="216"/>
    </location>
</feature>
<sequence>MAEPESPETAAEHERILREVDSTDTACLGPTLRSVYDGEEHGRFMEKLDARIRNHDREIEKMCNFHYQGFVDAITEFLKVRAEAQKLKNQVTDTNRKLQMESKKLVGAMEELKQCRLQQRNISATVDKLTQCLPVLEMDSKLREQMKSKRHYPALKTLEHLEHLHLPQVSHYRFCKVMVDNIPKLHEEIKEVSMSDLKDFLESIRKHSDKIGETAMKQVPGAQDLVDFSPVYRCLHIYSVLGARDSFESYYRKQRRKQARLVLQPPSNMHETLGGYRKYFNQIVGFFVIEDHVLHTSQGLVDRVYIDELWEMALSKTIAALRTHSSYCSDPNLILDLKNLIVLFADTLQGYGFPVNHLFDLLLEIRDQYSETLLKKWAGAFRNILDSDNYSPIPVANEEQYQKMVGQFPFHDPELEKQPFPKKFPFSEFVPRVYSQIKEFIYACLKFSEDLHLSSTEVDDMIRKSTNLLLTRTLSNCLQNVIKRRNVGLTELVQIIINTTHLEKSCRFLEEFITNITNVLPETVHTTKLYGTTTFKDARHAAEEEIYTNLNQKIDQFLQLADYDWMAVEAGSKASDYLVDLIAFLRSTFAVFTHLPGKVAQTACMSACKHLATSLTQLLLEAEVRQLSLGALQQFNLDVAECEQFARSGPVPGFQGDTLQLAFIDLRQLLDLFLQWDWSTYLADYGQPTCKYLRVNPTTALILLEKMKDTSRKNNVFAQFRKNERDKQKLIDTVAKQLRGLINTHHS</sequence>
<keyword evidence="5" id="KW-0175">Coiled coil</keyword>
<dbReference type="GO" id="GO:0090522">
    <property type="term" value="P:vesicle tethering involved in exocytosis"/>
    <property type="evidence" value="ECO:0007669"/>
    <property type="project" value="UniProtKB-UniRule"/>
</dbReference>
<dbReference type="GO" id="GO:0005886">
    <property type="term" value="C:plasma membrane"/>
    <property type="evidence" value="ECO:0007669"/>
    <property type="project" value="UniProtKB-ARBA"/>
</dbReference>
<organism evidence="8 9">
    <name type="scientific">Podarcis muralis</name>
    <name type="common">Wall lizard</name>
    <name type="synonym">Lacerta muralis</name>
    <dbReference type="NCBI Taxonomy" id="64176"/>
    <lineage>
        <taxon>Eukaryota</taxon>
        <taxon>Metazoa</taxon>
        <taxon>Chordata</taxon>
        <taxon>Craniata</taxon>
        <taxon>Vertebrata</taxon>
        <taxon>Euteleostomi</taxon>
        <taxon>Lepidosauria</taxon>
        <taxon>Squamata</taxon>
        <taxon>Bifurcata</taxon>
        <taxon>Unidentata</taxon>
        <taxon>Episquamata</taxon>
        <taxon>Laterata</taxon>
        <taxon>Lacertibaenia</taxon>
        <taxon>Lacertidae</taxon>
        <taxon>Podarcis</taxon>
    </lineage>
</organism>
<evidence type="ECO:0000313" key="9">
    <source>
        <dbReference type="Proteomes" id="UP000472272"/>
    </source>
</evidence>
<dbReference type="InterPro" id="IPR046361">
    <property type="entry name" value="EXOC6/Sec15_C"/>
</dbReference>
<dbReference type="PANTHER" id="PTHR12702">
    <property type="entry name" value="SEC15"/>
    <property type="match status" value="1"/>
</dbReference>
<reference evidence="8 9" key="1">
    <citation type="journal article" date="2019" name="Proc. Natl. Acad. Sci. U.S.A.">
        <title>Regulatory changes in pterin and carotenoid genes underlie balanced color polymorphisms in the wall lizard.</title>
        <authorList>
            <person name="Andrade P."/>
            <person name="Pinho C."/>
            <person name="Perez I de Lanuza G."/>
            <person name="Afonso S."/>
            <person name="Brejcha J."/>
            <person name="Rubin C.J."/>
            <person name="Wallerman O."/>
            <person name="Pereira P."/>
            <person name="Sabatino S.J."/>
            <person name="Bellati A."/>
            <person name="Pellitteri-Rosa D."/>
            <person name="Bosakova Z."/>
            <person name="Bunikis I."/>
            <person name="Carretero M.A."/>
            <person name="Feiner N."/>
            <person name="Marsik P."/>
            <person name="Pauperio F."/>
            <person name="Salvi D."/>
            <person name="Soler L."/>
            <person name="While G.M."/>
            <person name="Uller T."/>
            <person name="Font E."/>
            <person name="Andersson L."/>
            <person name="Carneiro M."/>
        </authorList>
    </citation>
    <scope>NUCLEOTIDE SEQUENCE</scope>
</reference>
<accession>A0A670JJH3</accession>
<evidence type="ECO:0000259" key="7">
    <source>
        <dbReference type="Pfam" id="PF20651"/>
    </source>
</evidence>
<dbReference type="InterPro" id="IPR007225">
    <property type="entry name" value="EXOC6/Sec15"/>
</dbReference>
<dbReference type="FunFam" id="1.20.58.670:FF:000001">
    <property type="entry name" value="Exocyst complex component"/>
    <property type="match status" value="1"/>
</dbReference>
<dbReference type="GO" id="GO:0000145">
    <property type="term" value="C:exocyst"/>
    <property type="evidence" value="ECO:0007669"/>
    <property type="project" value="UniProtKB-UniRule"/>
</dbReference>
<feature type="coiled-coil region" evidence="5">
    <location>
        <begin position="77"/>
        <end position="104"/>
    </location>
</feature>
<evidence type="ECO:0000256" key="5">
    <source>
        <dbReference type="SAM" id="Coils"/>
    </source>
</evidence>
<name>A0A670JJH3_PODMU</name>
<keyword evidence="2 4" id="KW-0813">Transport</keyword>
<dbReference type="Pfam" id="PF04091">
    <property type="entry name" value="Sec15_C"/>
    <property type="match status" value="1"/>
</dbReference>
<dbReference type="PANTHER" id="PTHR12702:SF3">
    <property type="entry name" value="EXOCYST COMPLEX COMPONENT 6B"/>
    <property type="match status" value="1"/>
</dbReference>
<dbReference type="InterPro" id="IPR042045">
    <property type="entry name" value="EXOC6/Sec15_C_dom1"/>
</dbReference>
<protein>
    <recommendedName>
        <fullName evidence="4">Exocyst complex component</fullName>
    </recommendedName>
</protein>
<evidence type="ECO:0000256" key="4">
    <source>
        <dbReference type="PIRNR" id="PIRNR025007"/>
    </source>
</evidence>
<evidence type="ECO:0000256" key="3">
    <source>
        <dbReference type="ARBA" id="ARBA00022483"/>
    </source>
</evidence>
<reference evidence="8" key="3">
    <citation type="submission" date="2025-09" db="UniProtKB">
        <authorList>
            <consortium name="Ensembl"/>
        </authorList>
    </citation>
    <scope>IDENTIFICATION</scope>
</reference>
<dbReference type="Gene3D" id="1.20.58.670">
    <property type="entry name" value="Dsl1p vesicle tethering complex, Tip20p subunit, domain D"/>
    <property type="match status" value="1"/>
</dbReference>
<evidence type="ECO:0000256" key="1">
    <source>
        <dbReference type="ARBA" id="ARBA00007944"/>
    </source>
</evidence>
<dbReference type="InterPro" id="IPR048359">
    <property type="entry name" value="EXOC6_Sec15_N"/>
</dbReference>
<evidence type="ECO:0000313" key="8">
    <source>
        <dbReference type="Ensembl" id="ENSPMRP00000025008.1"/>
    </source>
</evidence>
<evidence type="ECO:0000259" key="6">
    <source>
        <dbReference type="Pfam" id="PF04091"/>
    </source>
</evidence>
<dbReference type="Ensembl" id="ENSPMRT00000026534.1">
    <property type="protein sequence ID" value="ENSPMRP00000025008.1"/>
    <property type="gene ID" value="ENSPMRG00000016153.1"/>
</dbReference>
<proteinExistence type="inferred from homology"/>
<dbReference type="Pfam" id="PF20651">
    <property type="entry name" value="EXOC6_Sec15_N"/>
    <property type="match status" value="1"/>
</dbReference>
<dbReference type="FunFam" id="1.10.357.30:FF:000001">
    <property type="entry name" value="Exocyst complex component"/>
    <property type="match status" value="1"/>
</dbReference>
<dbReference type="AlphaFoldDB" id="A0A670JJH3"/>